<evidence type="ECO:0000256" key="2">
    <source>
        <dbReference type="ARBA" id="ARBA00022801"/>
    </source>
</evidence>
<protein>
    <submittedName>
        <fullName evidence="6">Phage/plasmid primase, P4 family</fullName>
    </submittedName>
</protein>
<sequence>MTTPMETGSAPVAEARRLAEMGVPVFPVDPESKAPRVKGGFLAATDDIQQVEAWWRCWPDAGVGVPTGKNGGKLPLLVIDVDVRPDKNGFASLDQLGIEIPATRTHATPSGGRHYLFRDPGGFRCSADKLAPGVDVRADGGYIVWHPAAGWPVEHADTYAAVPWPLQALAAKVDTRGACSAINHVSAYCGPERDGFELNDANRERVKAMLACIPADCSRDEWRDVVWSVAALDWGDDGRALAETWSRTAPSKFDLTDFTKVWGSYGADGGIGVGTLIHKARQRGFREATSAMTISLSLESLIDNGTPGDILASKAFAHLNRQRMLYVHEAGRWYRWTGDRWAACLQGEEIEAAKRVANRALDHAMKRYQADPNGGKRLLNWAIGLRKAPRLEAMLKLAQSEPEMSAASLNDFDQDPDIIGVRGGVIDLRSGQFRNATPADRLTKQAGAAWDPDADCPQWLQFLAEIFQDDEEIIDFVQRAVGYSLTGHAGEEKIFLCVGHGANGKSVFSNTLAALLADYHHTAPPSLLTRRKDDKGPSDDLAGVCGSRLLSINETSDGDRLAELTVKRVASREPIRARHLYQSSFTFTPTFTPWLRTNHKPIVTGTDTGIWRRIVLIPFERQFTEDEADPSLESRLRQELPGILRWAVIGAMAWYRSGLQVPDRIKSESKRYRTESDLLGQFLEECTKPDPSGRVEQKVLWQRWRTFCQDEGVSEGSKKTFTRRLAERGISATRSNGKSYYAGVVLP</sequence>
<dbReference type="PANTHER" id="PTHR35372:SF2">
    <property type="entry name" value="SF3 HELICASE DOMAIN-CONTAINING PROTEIN"/>
    <property type="match status" value="1"/>
</dbReference>
<evidence type="ECO:0000256" key="3">
    <source>
        <dbReference type="ARBA" id="ARBA00022806"/>
    </source>
</evidence>
<name>A0ABV3S7Q7_9GAMM</name>
<evidence type="ECO:0000256" key="4">
    <source>
        <dbReference type="ARBA" id="ARBA00022840"/>
    </source>
</evidence>
<dbReference type="SUPFAM" id="SSF56747">
    <property type="entry name" value="Prim-pol domain"/>
    <property type="match status" value="1"/>
</dbReference>
<dbReference type="InterPro" id="IPR014818">
    <property type="entry name" value="Phage/plasmid_primase_P4_C"/>
</dbReference>
<accession>A0ABV3S7Q7</accession>
<dbReference type="InterPro" id="IPR015330">
    <property type="entry name" value="DNA_primase/pol_bifunc_N"/>
</dbReference>
<keyword evidence="7" id="KW-1185">Reference proteome</keyword>
<dbReference type="InterPro" id="IPR027417">
    <property type="entry name" value="P-loop_NTPase"/>
</dbReference>
<evidence type="ECO:0000256" key="1">
    <source>
        <dbReference type="ARBA" id="ARBA00022741"/>
    </source>
</evidence>
<dbReference type="Gene3D" id="3.40.50.300">
    <property type="entry name" value="P-loop containing nucleotide triphosphate hydrolases"/>
    <property type="match status" value="1"/>
</dbReference>
<dbReference type="EMBL" id="JBAKFJ010000001">
    <property type="protein sequence ID" value="MEX0385764.1"/>
    <property type="molecule type" value="Genomic_DNA"/>
</dbReference>
<dbReference type="CDD" id="cd04859">
    <property type="entry name" value="Prim_Pol"/>
    <property type="match status" value="1"/>
</dbReference>
<dbReference type="InterPro" id="IPR014819">
    <property type="entry name" value="PriCT_2"/>
</dbReference>
<dbReference type="InterPro" id="IPR051620">
    <property type="entry name" value="ORF904-like_C"/>
</dbReference>
<feature type="domain" description="SF3 helicase" evidence="5">
    <location>
        <begin position="472"/>
        <end position="632"/>
    </location>
</feature>
<dbReference type="InterPro" id="IPR014015">
    <property type="entry name" value="Helicase_SF3_DNA-vir"/>
</dbReference>
<dbReference type="InterPro" id="IPR004968">
    <property type="entry name" value="DNA_primase/NTPase_C"/>
</dbReference>
<reference evidence="6 7" key="1">
    <citation type="submission" date="2024-02" db="EMBL/GenBank/DDBJ databases">
        <title>New especies of Spiribacter isolated from saline water.</title>
        <authorList>
            <person name="Leon M.J."/>
            <person name="De La Haba R."/>
            <person name="Sanchez-Porro C."/>
            <person name="Ventosa A."/>
        </authorList>
    </citation>
    <scope>NUCLEOTIDE SEQUENCE [LARGE SCALE GENOMIC DNA]</scope>
    <source>
        <strain evidence="7">ag22IC4-227</strain>
    </source>
</reference>
<dbReference type="Pfam" id="PF08706">
    <property type="entry name" value="D5_N"/>
    <property type="match status" value="1"/>
</dbReference>
<evidence type="ECO:0000313" key="6">
    <source>
        <dbReference type="EMBL" id="MEX0385764.1"/>
    </source>
</evidence>
<dbReference type="Pfam" id="PF09250">
    <property type="entry name" value="Prim-Pol"/>
    <property type="match status" value="1"/>
</dbReference>
<dbReference type="SMART" id="SM00885">
    <property type="entry name" value="D5_N"/>
    <property type="match status" value="1"/>
</dbReference>
<dbReference type="PROSITE" id="PS51206">
    <property type="entry name" value="SF3_HELICASE_1"/>
    <property type="match status" value="1"/>
</dbReference>
<keyword evidence="1" id="KW-0547">Nucleotide-binding</keyword>
<dbReference type="Pfam" id="PF08707">
    <property type="entry name" value="PriCT_2"/>
    <property type="match status" value="1"/>
</dbReference>
<organism evidence="6 7">
    <name type="scientific">Spiribacter onubensis</name>
    <dbReference type="NCBI Taxonomy" id="3122420"/>
    <lineage>
        <taxon>Bacteria</taxon>
        <taxon>Pseudomonadati</taxon>
        <taxon>Pseudomonadota</taxon>
        <taxon>Gammaproteobacteria</taxon>
        <taxon>Chromatiales</taxon>
        <taxon>Ectothiorhodospiraceae</taxon>
        <taxon>Spiribacter</taxon>
    </lineage>
</organism>
<keyword evidence="3" id="KW-0347">Helicase</keyword>
<dbReference type="Proteomes" id="UP001556653">
    <property type="component" value="Unassembled WGS sequence"/>
</dbReference>
<evidence type="ECO:0000313" key="7">
    <source>
        <dbReference type="Proteomes" id="UP001556653"/>
    </source>
</evidence>
<keyword evidence="2" id="KW-0378">Hydrolase</keyword>
<dbReference type="Pfam" id="PF03288">
    <property type="entry name" value="Pox_D5"/>
    <property type="match status" value="1"/>
</dbReference>
<keyword evidence="4" id="KW-0067">ATP-binding</keyword>
<gene>
    <name evidence="6" type="ORF">V6X64_01970</name>
</gene>
<evidence type="ECO:0000259" key="5">
    <source>
        <dbReference type="PROSITE" id="PS51206"/>
    </source>
</evidence>
<dbReference type="InterPro" id="IPR006500">
    <property type="entry name" value="Helicase_put_C_phage/plasmid"/>
</dbReference>
<dbReference type="NCBIfam" id="TIGR01613">
    <property type="entry name" value="primase_Cterm"/>
    <property type="match status" value="1"/>
</dbReference>
<dbReference type="RefSeq" id="WP_367966244.1">
    <property type="nucleotide sequence ID" value="NZ_JBAKFJ010000001.1"/>
</dbReference>
<proteinExistence type="predicted"/>
<dbReference type="SMART" id="SM00943">
    <property type="entry name" value="Prim-Pol"/>
    <property type="match status" value="1"/>
</dbReference>
<comment type="caution">
    <text evidence="6">The sequence shown here is derived from an EMBL/GenBank/DDBJ whole genome shotgun (WGS) entry which is preliminary data.</text>
</comment>
<dbReference type="PANTHER" id="PTHR35372">
    <property type="entry name" value="ATP BINDING PROTEIN-RELATED"/>
    <property type="match status" value="1"/>
</dbReference>